<evidence type="ECO:0000256" key="1">
    <source>
        <dbReference type="ARBA" id="ARBA00004328"/>
    </source>
</evidence>
<evidence type="ECO:0000256" key="4">
    <source>
        <dbReference type="ARBA" id="ARBA00022763"/>
    </source>
</evidence>
<dbReference type="PANTHER" id="PTHR47810">
    <property type="entry name" value="DNA LIGASE"/>
    <property type="match status" value="1"/>
</dbReference>
<evidence type="ECO:0000256" key="3">
    <source>
        <dbReference type="ARBA" id="ARBA00022705"/>
    </source>
</evidence>
<dbReference type="SUPFAM" id="SSF56091">
    <property type="entry name" value="DNA ligase/mRNA capping enzyme, catalytic domain"/>
    <property type="match status" value="1"/>
</dbReference>
<accession>A0A6C0E4I8</accession>
<evidence type="ECO:0000259" key="10">
    <source>
        <dbReference type="Pfam" id="PF14743"/>
    </source>
</evidence>
<dbReference type="AlphaFoldDB" id="A0A6C0E4I8"/>
<dbReference type="InterPro" id="IPR016059">
    <property type="entry name" value="DNA_ligase_ATP-dep_CS"/>
</dbReference>
<dbReference type="GO" id="GO:0005524">
    <property type="term" value="F:ATP binding"/>
    <property type="evidence" value="ECO:0007669"/>
    <property type="project" value="InterPro"/>
</dbReference>
<dbReference type="Gene3D" id="2.40.50.140">
    <property type="entry name" value="Nucleic acid-binding proteins"/>
    <property type="match status" value="1"/>
</dbReference>
<dbReference type="PANTHER" id="PTHR47810:SF5">
    <property type="entry name" value="LIGASE, PUTATIVE-RELATED"/>
    <property type="match status" value="1"/>
</dbReference>
<name>A0A6C0E4I8_9ZZZZ</name>
<dbReference type="CDD" id="cd08041">
    <property type="entry name" value="OBF_kDNA_ligase_like"/>
    <property type="match status" value="1"/>
</dbReference>
<reference evidence="11" key="1">
    <citation type="journal article" date="2020" name="Nature">
        <title>Giant virus diversity and host interactions through global metagenomics.</title>
        <authorList>
            <person name="Schulz F."/>
            <person name="Roux S."/>
            <person name="Paez-Espino D."/>
            <person name="Jungbluth S."/>
            <person name="Walsh D.A."/>
            <person name="Denef V.J."/>
            <person name="McMahon K.D."/>
            <person name="Konstantinidis K.T."/>
            <person name="Eloe-Fadrosh E.A."/>
            <person name="Kyrpides N.C."/>
            <person name="Woyke T."/>
        </authorList>
    </citation>
    <scope>NUCLEOTIDE SEQUENCE</scope>
    <source>
        <strain evidence="11">GVMAG-M-3300023179-111</strain>
    </source>
</reference>
<evidence type="ECO:0000256" key="6">
    <source>
        <dbReference type="ARBA" id="ARBA00023204"/>
    </source>
</evidence>
<dbReference type="GO" id="GO:0044423">
    <property type="term" value="C:virion component"/>
    <property type="evidence" value="ECO:0007669"/>
    <property type="project" value="UniProtKB-KW"/>
</dbReference>
<dbReference type="Gene3D" id="3.30.1490.70">
    <property type="match status" value="1"/>
</dbReference>
<dbReference type="InterPro" id="IPR029319">
    <property type="entry name" value="DNA_ligase_OB"/>
</dbReference>
<keyword evidence="6" id="KW-0234">DNA repair</keyword>
<dbReference type="InterPro" id="IPR012310">
    <property type="entry name" value="DNA_ligase_ATP-dep_cent"/>
</dbReference>
<protein>
    <recommendedName>
        <fullName evidence="7">Polydeoxyribonucleotide synthase [ATP]</fullName>
    </recommendedName>
</protein>
<keyword evidence="4" id="KW-0227">DNA damage</keyword>
<dbReference type="Pfam" id="PF01068">
    <property type="entry name" value="DNA_ligase_A_M"/>
    <property type="match status" value="1"/>
</dbReference>
<feature type="domain" description="DNA ligase OB-like" evidence="10">
    <location>
        <begin position="325"/>
        <end position="382"/>
    </location>
</feature>
<dbReference type="InterPro" id="IPR050326">
    <property type="entry name" value="NAD_dep_DNA_ligaseB"/>
</dbReference>
<keyword evidence="3" id="KW-0235">DNA replication</keyword>
<evidence type="ECO:0000256" key="5">
    <source>
        <dbReference type="ARBA" id="ARBA00022844"/>
    </source>
</evidence>
<feature type="domain" description="ATP-dependent DNA ligase family profile" evidence="9">
    <location>
        <begin position="108"/>
        <end position="299"/>
    </location>
</feature>
<proteinExistence type="predicted"/>
<dbReference type="PROSITE" id="PS00333">
    <property type="entry name" value="DNA_LIGASE_A2"/>
    <property type="match status" value="1"/>
</dbReference>
<comment type="function">
    <text evidence="8">Very low-fidelity DNA ligase that seals nicks in double-stranded DNA during DNA repair. Together with the viral repair DNA polymerase X, fills the single nucleotide gaps generated by the AP endonuclease. It is not essential for viral replication and recombination. Displays a very low adenylation activity towards DNA with 3'-dideoxy- or 3'-amino-terminated nicks compared to regular nick DNA.</text>
</comment>
<evidence type="ECO:0000256" key="8">
    <source>
        <dbReference type="ARBA" id="ARBA00046002"/>
    </source>
</evidence>
<dbReference type="InterPro" id="IPR012340">
    <property type="entry name" value="NA-bd_OB-fold"/>
</dbReference>
<comment type="subcellular location">
    <subcellularLocation>
        <location evidence="1">Virion</location>
    </subcellularLocation>
</comment>
<sequence>MSTFKVIKKYPILYKKDKSGKVRLWSISAIFNNIDNTYWINIEYGQKDGKITYNEKEVREGKNIGKKNETSIEQQTILICDKTFKDKKEKEEYTENIDDDKTDKSFAPMLADKWEPNSKTKRKVDITFPCFIQPKLDGIRCLTYLKDGKIVNQSRQLKYFNNLTHINSELENILKKNPDLVLDGELYNHDIVFNQIAGIVKKEKLKDEDFEKLKQIQYHIYDCFFENKNLSFNERNKFLQSLKDNMKYVKIVSTDTCKSKDDVIVFHSKFLLDKYEGAILRNSDSLYEFRRSKHLQKFKTFSDDEFEIIDFKEGTGHDLGTVIWKCKTKDGKEFDVRPIGSVQERSELFKNGKQCIGKMLTVTYQELSEFGVPRFPVGKTIRDYE</sequence>
<evidence type="ECO:0000256" key="7">
    <source>
        <dbReference type="ARBA" id="ARBA00032896"/>
    </source>
</evidence>
<dbReference type="Gene3D" id="3.30.470.30">
    <property type="entry name" value="DNA ligase/mRNA capping enzyme"/>
    <property type="match status" value="1"/>
</dbReference>
<dbReference type="GO" id="GO:0006281">
    <property type="term" value="P:DNA repair"/>
    <property type="evidence" value="ECO:0007669"/>
    <property type="project" value="UniProtKB-KW"/>
</dbReference>
<dbReference type="GO" id="GO:0006310">
    <property type="term" value="P:DNA recombination"/>
    <property type="evidence" value="ECO:0007669"/>
    <property type="project" value="InterPro"/>
</dbReference>
<dbReference type="PROSITE" id="PS00697">
    <property type="entry name" value="DNA_LIGASE_A1"/>
    <property type="match status" value="1"/>
</dbReference>
<dbReference type="EMBL" id="MN739709">
    <property type="protein sequence ID" value="QHT22325.1"/>
    <property type="molecule type" value="Genomic_DNA"/>
</dbReference>
<dbReference type="SUPFAM" id="SSF50249">
    <property type="entry name" value="Nucleic acid-binding proteins"/>
    <property type="match status" value="1"/>
</dbReference>
<dbReference type="GO" id="GO:0006260">
    <property type="term" value="P:DNA replication"/>
    <property type="evidence" value="ECO:0007669"/>
    <property type="project" value="UniProtKB-KW"/>
</dbReference>
<keyword evidence="5" id="KW-0946">Virion</keyword>
<dbReference type="Pfam" id="PF14743">
    <property type="entry name" value="DNA_ligase_OB_2"/>
    <property type="match status" value="1"/>
</dbReference>
<evidence type="ECO:0000313" key="11">
    <source>
        <dbReference type="EMBL" id="QHT22325.1"/>
    </source>
</evidence>
<keyword evidence="2" id="KW-0436">Ligase</keyword>
<dbReference type="GO" id="GO:0003910">
    <property type="term" value="F:DNA ligase (ATP) activity"/>
    <property type="evidence" value="ECO:0007669"/>
    <property type="project" value="InterPro"/>
</dbReference>
<evidence type="ECO:0000259" key="9">
    <source>
        <dbReference type="Pfam" id="PF01068"/>
    </source>
</evidence>
<organism evidence="11">
    <name type="scientific">viral metagenome</name>
    <dbReference type="NCBI Taxonomy" id="1070528"/>
    <lineage>
        <taxon>unclassified sequences</taxon>
        <taxon>metagenomes</taxon>
        <taxon>organismal metagenomes</taxon>
    </lineage>
</organism>
<evidence type="ECO:0000256" key="2">
    <source>
        <dbReference type="ARBA" id="ARBA00022598"/>
    </source>
</evidence>